<keyword evidence="4" id="KW-1133">Transmembrane helix</keyword>
<feature type="region of interest" description="Disordered" evidence="3">
    <location>
        <begin position="460"/>
        <end position="512"/>
    </location>
</feature>
<sequence length="512" mass="55155">MHLLISAPHGGFYQNLLFPGFTMTHPLVSLRIAVCGSVLLASVWWKVGGAEGPLPVPSLSIKSPYKGLNIKLFTDVVLACTTPYGAPYPIIVFLGRASEPREEILSVQVTTVATASFSLTAVAQYEGAFLCWYNVSKTGEQSGPSNSVTITLWRNYTVFCHIPGRYPNITLSMYYRDLQQAPAEEGELQLLGSLSLTDKDDAVTYRKQAPAGEKAEYRCKMEVFYSYHTYTTTLSLPVVAIAEEAPVRLVSRFQDSHCAGRLEMLVQSDWAPVCQGTSDTAVGRVVCRELGCGTLLSAGYDRASTTQRVRNSVGKVECNFLPPPKLSVPGYGDVSDVYVHVESPLEISCTVNEQRLKGEQILIDLINAKTGNSYGNKFISSVEPTTFKLSAPVTPGQYACYATFYGFQQTAKSSLSNTVDVTTGTWYPPSAGLIVGALSAILLGAGILVYICIGRVSKGESQDNATPLEEQPENSITSSLAGMDNPATIPELNTEISETPPGGSAENPTTTG</sequence>
<proteinExistence type="predicted"/>
<reference evidence="6" key="1">
    <citation type="thesis" date="2021" institute="BYU ScholarsArchive" country="Provo, UT, USA">
        <title>Applications of and Algorithms for Genome Assembly and Genomic Analyses with an Emphasis on Marine Teleosts.</title>
        <authorList>
            <person name="Pickett B.D."/>
        </authorList>
    </citation>
    <scope>NUCLEOTIDE SEQUENCE</scope>
    <source>
        <strain evidence="6">HI-2016</strain>
    </source>
</reference>
<dbReference type="InterPro" id="IPR001190">
    <property type="entry name" value="SRCR"/>
</dbReference>
<dbReference type="OrthoDB" id="8719906at2759"/>
<accession>A0A8T2PNK9</accession>
<evidence type="ECO:0000256" key="2">
    <source>
        <dbReference type="PROSITE-ProRule" id="PRU00196"/>
    </source>
</evidence>
<keyword evidence="4" id="KW-0472">Membrane</keyword>
<evidence type="ECO:0000256" key="4">
    <source>
        <dbReference type="SAM" id="Phobius"/>
    </source>
</evidence>
<evidence type="ECO:0000259" key="5">
    <source>
        <dbReference type="PROSITE" id="PS50287"/>
    </source>
</evidence>
<dbReference type="InterPro" id="IPR036772">
    <property type="entry name" value="SRCR-like_dom_sf"/>
</dbReference>
<dbReference type="Proteomes" id="UP000824540">
    <property type="component" value="Unassembled WGS sequence"/>
</dbReference>
<dbReference type="GO" id="GO:0016020">
    <property type="term" value="C:membrane"/>
    <property type="evidence" value="ECO:0007669"/>
    <property type="project" value="InterPro"/>
</dbReference>
<keyword evidence="7" id="KW-1185">Reference proteome</keyword>
<dbReference type="Pfam" id="PF00530">
    <property type="entry name" value="SRCR"/>
    <property type="match status" value="1"/>
</dbReference>
<dbReference type="EMBL" id="JAFBMS010000004">
    <property type="protein sequence ID" value="KAG9352972.1"/>
    <property type="molecule type" value="Genomic_DNA"/>
</dbReference>
<evidence type="ECO:0000313" key="7">
    <source>
        <dbReference type="Proteomes" id="UP000824540"/>
    </source>
</evidence>
<name>A0A8T2PNK9_9TELE</name>
<dbReference type="SMART" id="SM00202">
    <property type="entry name" value="SR"/>
    <property type="match status" value="1"/>
</dbReference>
<dbReference type="PROSITE" id="PS50287">
    <property type="entry name" value="SRCR_2"/>
    <property type="match status" value="1"/>
</dbReference>
<feature type="transmembrane region" description="Helical" evidence="4">
    <location>
        <begin position="431"/>
        <end position="453"/>
    </location>
</feature>
<evidence type="ECO:0000256" key="1">
    <source>
        <dbReference type="ARBA" id="ARBA00023157"/>
    </source>
</evidence>
<comment type="caution">
    <text evidence="6">The sequence shown here is derived from an EMBL/GenBank/DDBJ whole genome shotgun (WGS) entry which is preliminary data.</text>
</comment>
<dbReference type="SUPFAM" id="SSF56487">
    <property type="entry name" value="SRCR-like"/>
    <property type="match status" value="1"/>
</dbReference>
<protein>
    <recommendedName>
        <fullName evidence="5">SRCR domain-containing protein</fullName>
    </recommendedName>
</protein>
<keyword evidence="1" id="KW-1015">Disulfide bond</keyword>
<dbReference type="Gene3D" id="3.10.250.10">
    <property type="entry name" value="SRCR-like domain"/>
    <property type="match status" value="1"/>
</dbReference>
<comment type="caution">
    <text evidence="2">Lacks conserved residue(s) required for the propagation of feature annotation.</text>
</comment>
<dbReference type="AlphaFoldDB" id="A0A8T2PNK9"/>
<keyword evidence="4" id="KW-0812">Transmembrane</keyword>
<evidence type="ECO:0000256" key="3">
    <source>
        <dbReference type="SAM" id="MobiDB-lite"/>
    </source>
</evidence>
<organism evidence="6 7">
    <name type="scientific">Albula glossodonta</name>
    <name type="common">roundjaw bonefish</name>
    <dbReference type="NCBI Taxonomy" id="121402"/>
    <lineage>
        <taxon>Eukaryota</taxon>
        <taxon>Metazoa</taxon>
        <taxon>Chordata</taxon>
        <taxon>Craniata</taxon>
        <taxon>Vertebrata</taxon>
        <taxon>Euteleostomi</taxon>
        <taxon>Actinopterygii</taxon>
        <taxon>Neopterygii</taxon>
        <taxon>Teleostei</taxon>
        <taxon>Albuliformes</taxon>
        <taxon>Albulidae</taxon>
        <taxon>Albula</taxon>
    </lineage>
</organism>
<feature type="domain" description="SRCR" evidence="5">
    <location>
        <begin position="247"/>
        <end position="319"/>
    </location>
</feature>
<gene>
    <name evidence="6" type="ORF">JZ751_017548</name>
</gene>
<evidence type="ECO:0000313" key="6">
    <source>
        <dbReference type="EMBL" id="KAG9352972.1"/>
    </source>
</evidence>